<accession>A0A0F9PPS0</accession>
<protein>
    <submittedName>
        <fullName evidence="1">Uncharacterized protein</fullName>
    </submittedName>
</protein>
<dbReference type="AlphaFoldDB" id="A0A0F9PPS0"/>
<comment type="caution">
    <text evidence="1">The sequence shown here is derived from an EMBL/GenBank/DDBJ whole genome shotgun (WGS) entry which is preliminary data.</text>
</comment>
<sequence length="50" mass="5207">MDAAKVEKLLDLIERAKVPPPGMAGGELPARNLAIIAKAEADIDAELAIP</sequence>
<reference evidence="1" key="1">
    <citation type="journal article" date="2015" name="Nature">
        <title>Complex archaea that bridge the gap between prokaryotes and eukaryotes.</title>
        <authorList>
            <person name="Spang A."/>
            <person name="Saw J.H."/>
            <person name="Jorgensen S.L."/>
            <person name="Zaremba-Niedzwiedzka K."/>
            <person name="Martijn J."/>
            <person name="Lind A.E."/>
            <person name="van Eijk R."/>
            <person name="Schleper C."/>
            <person name="Guy L."/>
            <person name="Ettema T.J."/>
        </authorList>
    </citation>
    <scope>NUCLEOTIDE SEQUENCE</scope>
</reference>
<gene>
    <name evidence="1" type="ORF">LCGC14_0873000</name>
</gene>
<dbReference type="EMBL" id="LAZR01002706">
    <property type="protein sequence ID" value="KKN26607.1"/>
    <property type="molecule type" value="Genomic_DNA"/>
</dbReference>
<name>A0A0F9PPS0_9ZZZZ</name>
<organism evidence="1">
    <name type="scientific">marine sediment metagenome</name>
    <dbReference type="NCBI Taxonomy" id="412755"/>
    <lineage>
        <taxon>unclassified sequences</taxon>
        <taxon>metagenomes</taxon>
        <taxon>ecological metagenomes</taxon>
    </lineage>
</organism>
<evidence type="ECO:0000313" key="1">
    <source>
        <dbReference type="EMBL" id="KKN26607.1"/>
    </source>
</evidence>
<proteinExistence type="predicted"/>